<reference evidence="1 2" key="1">
    <citation type="journal article" date="2018" name="Proc. Natl. Acad. Sci. U.S.A.">
        <title>Draft genome sequence of Camellia sinensis var. sinensis provides insights into the evolution of the tea genome and tea quality.</title>
        <authorList>
            <person name="Wei C."/>
            <person name="Yang H."/>
            <person name="Wang S."/>
            <person name="Zhao J."/>
            <person name="Liu C."/>
            <person name="Gao L."/>
            <person name="Xia E."/>
            <person name="Lu Y."/>
            <person name="Tai Y."/>
            <person name="She G."/>
            <person name="Sun J."/>
            <person name="Cao H."/>
            <person name="Tong W."/>
            <person name="Gao Q."/>
            <person name="Li Y."/>
            <person name="Deng W."/>
            <person name="Jiang X."/>
            <person name="Wang W."/>
            <person name="Chen Q."/>
            <person name="Zhang S."/>
            <person name="Li H."/>
            <person name="Wu J."/>
            <person name="Wang P."/>
            <person name="Li P."/>
            <person name="Shi C."/>
            <person name="Zheng F."/>
            <person name="Jian J."/>
            <person name="Huang B."/>
            <person name="Shan D."/>
            <person name="Shi M."/>
            <person name="Fang C."/>
            <person name="Yue Y."/>
            <person name="Li F."/>
            <person name="Li D."/>
            <person name="Wei S."/>
            <person name="Han B."/>
            <person name="Jiang C."/>
            <person name="Yin Y."/>
            <person name="Xia T."/>
            <person name="Zhang Z."/>
            <person name="Bennetzen J.L."/>
            <person name="Zhao S."/>
            <person name="Wan X."/>
        </authorList>
    </citation>
    <scope>NUCLEOTIDE SEQUENCE [LARGE SCALE GENOMIC DNA]</scope>
    <source>
        <strain evidence="2">cv. Shuchazao</strain>
        <tissue evidence="1">Leaf</tissue>
    </source>
</reference>
<accession>A0A4S4E4Y9</accession>
<organism evidence="1 2">
    <name type="scientific">Camellia sinensis var. sinensis</name>
    <name type="common">China tea</name>
    <dbReference type="NCBI Taxonomy" id="542762"/>
    <lineage>
        <taxon>Eukaryota</taxon>
        <taxon>Viridiplantae</taxon>
        <taxon>Streptophyta</taxon>
        <taxon>Embryophyta</taxon>
        <taxon>Tracheophyta</taxon>
        <taxon>Spermatophyta</taxon>
        <taxon>Magnoliopsida</taxon>
        <taxon>eudicotyledons</taxon>
        <taxon>Gunneridae</taxon>
        <taxon>Pentapetalae</taxon>
        <taxon>asterids</taxon>
        <taxon>Ericales</taxon>
        <taxon>Theaceae</taxon>
        <taxon>Camellia</taxon>
    </lineage>
</organism>
<evidence type="ECO:0000313" key="2">
    <source>
        <dbReference type="Proteomes" id="UP000306102"/>
    </source>
</evidence>
<comment type="caution">
    <text evidence="1">The sequence shown here is derived from an EMBL/GenBank/DDBJ whole genome shotgun (WGS) entry which is preliminary data.</text>
</comment>
<dbReference type="EMBL" id="SDRB02007537">
    <property type="protein sequence ID" value="THG11008.1"/>
    <property type="molecule type" value="Genomic_DNA"/>
</dbReference>
<name>A0A4S4E4Y9_CAMSN</name>
<proteinExistence type="predicted"/>
<protein>
    <submittedName>
        <fullName evidence="1">Uncharacterized protein</fullName>
    </submittedName>
</protein>
<dbReference type="AlphaFoldDB" id="A0A4S4E4Y9"/>
<evidence type="ECO:0000313" key="1">
    <source>
        <dbReference type="EMBL" id="THG11008.1"/>
    </source>
</evidence>
<keyword evidence="2" id="KW-1185">Reference proteome</keyword>
<dbReference type="Proteomes" id="UP000306102">
    <property type="component" value="Unassembled WGS sequence"/>
</dbReference>
<sequence length="135" mass="14938">MSSQLLRLNAFWGELANPGFEWHFILNHNSSADSSTSIVGSLNQVTAYESPAHSSTSMRSEPRAPPTAWELTVSCSISLPDGGSFHPSLTVVFCLPMDSAVVRKVDLFRNLGIYAYFQLLEAFRRLLRPSWSMGA</sequence>
<gene>
    <name evidence="1" type="ORF">TEA_028824</name>
</gene>